<dbReference type="EMBL" id="MNCJ02000327">
    <property type="protein sequence ID" value="KAF5779694.1"/>
    <property type="molecule type" value="Genomic_DNA"/>
</dbReference>
<proteinExistence type="predicted"/>
<dbReference type="PROSITE" id="PS50878">
    <property type="entry name" value="RT_POL"/>
    <property type="match status" value="1"/>
</dbReference>
<keyword evidence="2" id="KW-0808">Transferase</keyword>
<dbReference type="InterPro" id="IPR043502">
    <property type="entry name" value="DNA/RNA_pol_sf"/>
</dbReference>
<dbReference type="InterPro" id="IPR000477">
    <property type="entry name" value="RT_dom"/>
</dbReference>
<dbReference type="PANTHER" id="PTHR33116:SF78">
    <property type="entry name" value="OS12G0587133 PROTEIN"/>
    <property type="match status" value="1"/>
</dbReference>
<dbReference type="AlphaFoldDB" id="A0A9K3HJU8"/>
<protein>
    <submittedName>
        <fullName evidence="2">RNA-directed DNA polymerase</fullName>
        <ecNumber evidence="2">2.7.7.49</ecNumber>
    </submittedName>
</protein>
<dbReference type="GO" id="GO:0003964">
    <property type="term" value="F:RNA-directed DNA polymerase activity"/>
    <property type="evidence" value="ECO:0007669"/>
    <property type="project" value="UniProtKB-KW"/>
</dbReference>
<dbReference type="CDD" id="cd01650">
    <property type="entry name" value="RT_nLTR_like"/>
    <property type="match status" value="1"/>
</dbReference>
<keyword evidence="2" id="KW-0695">RNA-directed DNA polymerase</keyword>
<evidence type="ECO:0000259" key="1">
    <source>
        <dbReference type="PROSITE" id="PS50878"/>
    </source>
</evidence>
<keyword evidence="2" id="KW-0548">Nucleotidyltransferase</keyword>
<gene>
    <name evidence="2" type="ORF">HanXRQr2_Chr12g0562561</name>
</gene>
<dbReference type="InterPro" id="IPR026960">
    <property type="entry name" value="RVT-Znf"/>
</dbReference>
<dbReference type="EC" id="2.7.7.49" evidence="2"/>
<dbReference type="Pfam" id="PF00078">
    <property type="entry name" value="RVT_1"/>
    <property type="match status" value="1"/>
</dbReference>
<reference evidence="2" key="1">
    <citation type="journal article" date="2017" name="Nature">
        <title>The sunflower genome provides insights into oil metabolism, flowering and Asterid evolution.</title>
        <authorList>
            <person name="Badouin H."/>
            <person name="Gouzy J."/>
            <person name="Grassa C.J."/>
            <person name="Murat F."/>
            <person name="Staton S.E."/>
            <person name="Cottret L."/>
            <person name="Lelandais-Briere C."/>
            <person name="Owens G.L."/>
            <person name="Carrere S."/>
            <person name="Mayjonade B."/>
            <person name="Legrand L."/>
            <person name="Gill N."/>
            <person name="Kane N.C."/>
            <person name="Bowers J.E."/>
            <person name="Hubner S."/>
            <person name="Bellec A."/>
            <person name="Berard A."/>
            <person name="Berges H."/>
            <person name="Blanchet N."/>
            <person name="Boniface M.C."/>
            <person name="Brunel D."/>
            <person name="Catrice O."/>
            <person name="Chaidir N."/>
            <person name="Claudel C."/>
            <person name="Donnadieu C."/>
            <person name="Faraut T."/>
            <person name="Fievet G."/>
            <person name="Helmstetter N."/>
            <person name="King M."/>
            <person name="Knapp S.J."/>
            <person name="Lai Z."/>
            <person name="Le Paslier M.C."/>
            <person name="Lippi Y."/>
            <person name="Lorenzon L."/>
            <person name="Mandel J.R."/>
            <person name="Marage G."/>
            <person name="Marchand G."/>
            <person name="Marquand E."/>
            <person name="Bret-Mestries E."/>
            <person name="Morien E."/>
            <person name="Nambeesan S."/>
            <person name="Nguyen T."/>
            <person name="Pegot-Espagnet P."/>
            <person name="Pouilly N."/>
            <person name="Raftis F."/>
            <person name="Sallet E."/>
            <person name="Schiex T."/>
            <person name="Thomas J."/>
            <person name="Vandecasteele C."/>
            <person name="Vares D."/>
            <person name="Vear F."/>
            <person name="Vautrin S."/>
            <person name="Crespi M."/>
            <person name="Mangin B."/>
            <person name="Burke J.M."/>
            <person name="Salse J."/>
            <person name="Munos S."/>
            <person name="Vincourt P."/>
            <person name="Rieseberg L.H."/>
            <person name="Langlade N.B."/>
        </authorList>
    </citation>
    <scope>NUCLEOTIDE SEQUENCE</scope>
    <source>
        <tissue evidence="2">Leaves</tissue>
    </source>
</reference>
<feature type="domain" description="Reverse transcriptase" evidence="1">
    <location>
        <begin position="273"/>
        <end position="551"/>
    </location>
</feature>
<keyword evidence="3" id="KW-1185">Reference proteome</keyword>
<comment type="caution">
    <text evidence="2">The sequence shown here is derived from an EMBL/GenBank/DDBJ whole genome shotgun (WGS) entry which is preliminary data.</text>
</comment>
<evidence type="ECO:0000313" key="3">
    <source>
        <dbReference type="Proteomes" id="UP000215914"/>
    </source>
</evidence>
<name>A0A9K3HJU8_HELAN</name>
<dbReference type="Pfam" id="PF13966">
    <property type="entry name" value="zf-RVT"/>
    <property type="match status" value="1"/>
</dbReference>
<accession>A0A9K3HJU8</accession>
<dbReference type="Gramene" id="mRNA:HanXRQr2_Chr12g0562561">
    <property type="protein sequence ID" value="CDS:HanXRQr2_Chr12g0562561.1"/>
    <property type="gene ID" value="HanXRQr2_Chr12g0562561"/>
</dbReference>
<sequence length="1010" mass="115221">MKALIVVVALDNVVSDHCPVLFSTVASDYGPIPFRVYNSWLEVPGFLDHVYYMCNSFRFVGPADVCLATKLKWLKYKIKDWILEFLTTRDGEYKARLDQLNSLETLAEGRDLTDQELEVRAVCRSYIAEVDLAKTMDLKQKARVKWAVEGDENSKFYHGVVKANTSNNRINGIQINGEWVTNPPTVKDHVFSYFGDRFKEKDMVRPRLVCPNLTRLTHNEAASLIAPFSLIEIKNAVWDCDGDKAPGPDGFNFRFLKRCWSGFQTDFMNLFTEFYHTGAINHGCSSSFIALIPKVNDPISLGDFRPISLIGCINKVVSKVLVNRLKMVIHKLISEEQTAFLSGRSILDGPLMLNEVIAWLKRVKRPGMIFKIDIEKAYDTLNWGFLESIMAQMNFPALWRRWVMAIVSKARASVLVNGSPTLEFACSRGLRQGDPLSSFLFIIAMEALSGVMKEACEVGLFRGISLPRNGPLLSHFLFADDVVFIGEWSEENARSVGRIMRCFYLASGLRVNLAKSRVFGVGVNDTDIQSVADILHCRSGDFPFKYLGLYVGANMNLSKHWNPVVETFRKRLSIWKAQTLSYGGRITLIKSVLNSLPTYFFSLYRAPTCVLKALERMRRDFLWGGDEGKQKMTWVAWKKTVASKEGGGLGFGLLRDVNIAMLAKWWWRFKSESNVLWKGVIWSIHNNPRAWNAIPAKVSVAGPWKQIFKIASDLADVGIDFQNSFRGIVGCGHGISFWLDRWVANEPLASKFPRLFAIESNKRAVVSDRVKGAAGFSFQWVWQLNSDLEHAEFNQMLGLLFSVVTTNAADKWEWSLAGDGLFSVSRLRRQIVLNHESSSVSSFSWNRWTPLKVNFLMWRLNLDKLPTRMSLVRRGVNVVSTLCEFCQEEEETTEHVFCSCRFTQKVWEGVSRWCKLPAIYFFGLEDLAKYHVNMRGSRIWQQLIYAIFQTTVWCIWAARNKSVFERSKCSPERVIEEAKVLGFLWVKHRAKASELSWACWNDFNVFCLGV</sequence>
<evidence type="ECO:0000313" key="2">
    <source>
        <dbReference type="EMBL" id="KAF5779694.1"/>
    </source>
</evidence>
<dbReference type="Proteomes" id="UP000215914">
    <property type="component" value="Unassembled WGS sequence"/>
</dbReference>
<dbReference type="PANTHER" id="PTHR33116">
    <property type="entry name" value="REVERSE TRANSCRIPTASE ZINC-BINDING DOMAIN-CONTAINING PROTEIN-RELATED-RELATED"/>
    <property type="match status" value="1"/>
</dbReference>
<organism evidence="2 3">
    <name type="scientific">Helianthus annuus</name>
    <name type="common">Common sunflower</name>
    <dbReference type="NCBI Taxonomy" id="4232"/>
    <lineage>
        <taxon>Eukaryota</taxon>
        <taxon>Viridiplantae</taxon>
        <taxon>Streptophyta</taxon>
        <taxon>Embryophyta</taxon>
        <taxon>Tracheophyta</taxon>
        <taxon>Spermatophyta</taxon>
        <taxon>Magnoliopsida</taxon>
        <taxon>eudicotyledons</taxon>
        <taxon>Gunneridae</taxon>
        <taxon>Pentapetalae</taxon>
        <taxon>asterids</taxon>
        <taxon>campanulids</taxon>
        <taxon>Asterales</taxon>
        <taxon>Asteraceae</taxon>
        <taxon>Asteroideae</taxon>
        <taxon>Heliantheae alliance</taxon>
        <taxon>Heliantheae</taxon>
        <taxon>Helianthus</taxon>
    </lineage>
</organism>
<dbReference type="SUPFAM" id="SSF56672">
    <property type="entry name" value="DNA/RNA polymerases"/>
    <property type="match status" value="1"/>
</dbReference>
<reference evidence="2" key="2">
    <citation type="submission" date="2020-06" db="EMBL/GenBank/DDBJ databases">
        <title>Helianthus annuus Genome sequencing and assembly Release 2.</title>
        <authorList>
            <person name="Gouzy J."/>
            <person name="Langlade N."/>
            <person name="Munos S."/>
        </authorList>
    </citation>
    <scope>NUCLEOTIDE SEQUENCE</scope>
    <source>
        <tissue evidence="2">Leaves</tissue>
    </source>
</reference>